<feature type="transmembrane region" description="Helical" evidence="13">
    <location>
        <begin position="215"/>
        <end position="233"/>
    </location>
</feature>
<dbReference type="GO" id="GO:0016682">
    <property type="term" value="F:oxidoreductase activity, acting on diphenols and related substances as donors, oxygen as acceptor"/>
    <property type="evidence" value="ECO:0007669"/>
    <property type="project" value="TreeGrafter"/>
</dbReference>
<organism evidence="14 15">
    <name type="scientific">Occallatibacter riparius</name>
    <dbReference type="NCBI Taxonomy" id="1002689"/>
    <lineage>
        <taxon>Bacteria</taxon>
        <taxon>Pseudomonadati</taxon>
        <taxon>Acidobacteriota</taxon>
        <taxon>Terriglobia</taxon>
        <taxon>Terriglobales</taxon>
        <taxon>Acidobacteriaceae</taxon>
        <taxon>Occallatibacter</taxon>
    </lineage>
</organism>
<name>A0A9J7BVG7_9BACT</name>
<dbReference type="Pfam" id="PF01654">
    <property type="entry name" value="Cyt_bd_oxida_I"/>
    <property type="match status" value="1"/>
</dbReference>
<keyword evidence="11 13" id="KW-0408">Iron</keyword>
<keyword evidence="12 13" id="KW-0472">Membrane</keyword>
<keyword evidence="10 13" id="KW-1133">Transmembrane helix</keyword>
<protein>
    <submittedName>
        <fullName evidence="14">Cytochrome ubiquinol oxidase subunit I</fullName>
    </submittedName>
</protein>
<evidence type="ECO:0000256" key="9">
    <source>
        <dbReference type="ARBA" id="ARBA00022982"/>
    </source>
</evidence>
<dbReference type="PANTHER" id="PTHR30365">
    <property type="entry name" value="CYTOCHROME D UBIQUINOL OXIDASE"/>
    <property type="match status" value="1"/>
</dbReference>
<dbReference type="PIRSF" id="PIRSF006446">
    <property type="entry name" value="Cyt_quinol_oxidase_1"/>
    <property type="match status" value="1"/>
</dbReference>
<dbReference type="EMBL" id="CP093313">
    <property type="protein sequence ID" value="UWZ85778.1"/>
    <property type="molecule type" value="Genomic_DNA"/>
</dbReference>
<evidence type="ECO:0000256" key="11">
    <source>
        <dbReference type="ARBA" id="ARBA00023004"/>
    </source>
</evidence>
<feature type="transmembrane region" description="Helical" evidence="13">
    <location>
        <begin position="406"/>
        <end position="428"/>
    </location>
</feature>
<feature type="transmembrane region" description="Helical" evidence="13">
    <location>
        <begin position="20"/>
        <end position="39"/>
    </location>
</feature>
<gene>
    <name evidence="14" type="ORF">MOP44_07485</name>
</gene>
<evidence type="ECO:0000313" key="15">
    <source>
        <dbReference type="Proteomes" id="UP001059380"/>
    </source>
</evidence>
<keyword evidence="9 13" id="KW-0249">Electron transport</keyword>
<dbReference type="GO" id="GO:0005886">
    <property type="term" value="C:plasma membrane"/>
    <property type="evidence" value="ECO:0007669"/>
    <property type="project" value="UniProtKB-SubCell"/>
</dbReference>
<proteinExistence type="inferred from homology"/>
<dbReference type="GO" id="GO:0070069">
    <property type="term" value="C:cytochrome complex"/>
    <property type="evidence" value="ECO:0007669"/>
    <property type="project" value="UniProtKB-UniRule"/>
</dbReference>
<dbReference type="GO" id="GO:0009055">
    <property type="term" value="F:electron transfer activity"/>
    <property type="evidence" value="ECO:0007669"/>
    <property type="project" value="UniProtKB-UniRule"/>
</dbReference>
<feature type="transmembrane region" description="Helical" evidence="13">
    <location>
        <begin position="90"/>
        <end position="114"/>
    </location>
</feature>
<dbReference type="GO" id="GO:0019646">
    <property type="term" value="P:aerobic electron transport chain"/>
    <property type="evidence" value="ECO:0007669"/>
    <property type="project" value="InterPro"/>
</dbReference>
<dbReference type="GO" id="GO:0020037">
    <property type="term" value="F:heme binding"/>
    <property type="evidence" value="ECO:0007669"/>
    <property type="project" value="TreeGrafter"/>
</dbReference>
<dbReference type="InterPro" id="IPR002585">
    <property type="entry name" value="Cyt-d_ubiquinol_oxidase_su_1"/>
</dbReference>
<evidence type="ECO:0000256" key="13">
    <source>
        <dbReference type="PIRNR" id="PIRNR006446"/>
    </source>
</evidence>
<evidence type="ECO:0000256" key="3">
    <source>
        <dbReference type="ARBA" id="ARBA00022448"/>
    </source>
</evidence>
<dbReference type="Proteomes" id="UP001059380">
    <property type="component" value="Chromosome"/>
</dbReference>
<feature type="transmembrane region" description="Helical" evidence="13">
    <location>
        <begin position="321"/>
        <end position="345"/>
    </location>
</feature>
<keyword evidence="15" id="KW-1185">Reference proteome</keyword>
<reference evidence="14" key="1">
    <citation type="submission" date="2021-04" db="EMBL/GenBank/DDBJ databases">
        <title>Phylogenetic analysis of Acidobacteriaceae.</title>
        <authorList>
            <person name="Qiu L."/>
            <person name="Zhang Q."/>
        </authorList>
    </citation>
    <scope>NUCLEOTIDE SEQUENCE</scope>
    <source>
        <strain evidence="14">DSM 25168</strain>
    </source>
</reference>
<evidence type="ECO:0000256" key="10">
    <source>
        <dbReference type="ARBA" id="ARBA00022989"/>
    </source>
</evidence>
<feature type="transmembrane region" description="Helical" evidence="13">
    <location>
        <begin position="181"/>
        <end position="203"/>
    </location>
</feature>
<keyword evidence="7 13" id="KW-0812">Transmembrane</keyword>
<keyword evidence="5" id="KW-0997">Cell inner membrane</keyword>
<evidence type="ECO:0000256" key="8">
    <source>
        <dbReference type="ARBA" id="ARBA00022723"/>
    </source>
</evidence>
<evidence type="ECO:0000256" key="1">
    <source>
        <dbReference type="ARBA" id="ARBA00004429"/>
    </source>
</evidence>
<dbReference type="GO" id="GO:0046872">
    <property type="term" value="F:metal ion binding"/>
    <property type="evidence" value="ECO:0007669"/>
    <property type="project" value="UniProtKB-UniRule"/>
</dbReference>
<feature type="transmembrane region" description="Helical" evidence="13">
    <location>
        <begin position="357"/>
        <end position="377"/>
    </location>
</feature>
<accession>A0A9J7BVG7</accession>
<keyword evidence="8 13" id="KW-0479">Metal-binding</keyword>
<evidence type="ECO:0000256" key="12">
    <source>
        <dbReference type="ARBA" id="ARBA00023136"/>
    </source>
</evidence>
<keyword evidence="4 13" id="KW-1003">Cell membrane</keyword>
<evidence type="ECO:0000256" key="2">
    <source>
        <dbReference type="ARBA" id="ARBA00009819"/>
    </source>
</evidence>
<evidence type="ECO:0000256" key="4">
    <source>
        <dbReference type="ARBA" id="ARBA00022475"/>
    </source>
</evidence>
<comment type="subcellular location">
    <subcellularLocation>
        <location evidence="1">Cell inner membrane</location>
        <topology evidence="1">Multi-pass membrane protein</topology>
    </subcellularLocation>
</comment>
<evidence type="ECO:0000256" key="7">
    <source>
        <dbReference type="ARBA" id="ARBA00022692"/>
    </source>
</evidence>
<dbReference type="PANTHER" id="PTHR30365:SF0">
    <property type="entry name" value="CYTOCHROME BD-I UBIQUINOL OXIDASE SUBUNIT 1"/>
    <property type="match status" value="1"/>
</dbReference>
<evidence type="ECO:0000256" key="5">
    <source>
        <dbReference type="ARBA" id="ARBA00022519"/>
    </source>
</evidence>
<dbReference type="RefSeq" id="WP_260795379.1">
    <property type="nucleotide sequence ID" value="NZ_CP093313.1"/>
</dbReference>
<keyword evidence="3 13" id="KW-0813">Transport</keyword>
<keyword evidence="6 13" id="KW-0349">Heme</keyword>
<feature type="transmembrane region" description="Helical" evidence="13">
    <location>
        <begin position="126"/>
        <end position="145"/>
    </location>
</feature>
<sequence length="449" mass="49728">MTAELIHRLHFAFTVTFHYLFPQLTMGLGLLIVVLKTVALRRGNPAWDRAAHFWGRIFGINFVFGVVTGIPMEFEFGTNWAQFSRVSGGVIGQPLAMEGVFSFFLESAFLGLFLYGGSKLSKRMHWFSAVMVWLGSWISGFFIIVTDAWMQHPVAYNVVNGHYEVTSFWGLLLNPWALLQYMHNMTGAVVTGSFVVAAVGAFYLLEGRNQEFGKIFLKVGVVAGLIASIVIIFPTGDLHGKYVAKHQPVAMAAMEGLFHTEKGAPIVLIGQPNPETGRIDNPIVIGNVLSFLIYGTTGAEVQGLDQFPRDQWPGAQPLLYYAYHIMAGLGTWFLLLMFVSAFLLWRGKLYSARWVQWAVLLSFPLPYIANTAGWMTAELGRQPWLIYGLMRTSEGFSHMVSAGNGLFTLLGFMGLYALLGLLFTVLVYREISHGLGAATTTEPVHTAGM</sequence>
<feature type="transmembrane region" description="Helical" evidence="13">
    <location>
        <begin position="51"/>
        <end position="70"/>
    </location>
</feature>
<evidence type="ECO:0000256" key="6">
    <source>
        <dbReference type="ARBA" id="ARBA00022617"/>
    </source>
</evidence>
<dbReference type="KEGG" id="orp:MOP44_07485"/>
<comment type="similarity">
    <text evidence="2 13">Belongs to the cytochrome ubiquinol oxidase subunit 1 family.</text>
</comment>
<evidence type="ECO:0000313" key="14">
    <source>
        <dbReference type="EMBL" id="UWZ85778.1"/>
    </source>
</evidence>
<dbReference type="AlphaFoldDB" id="A0A9J7BVG7"/>